<evidence type="ECO:0008006" key="4">
    <source>
        <dbReference type="Google" id="ProtNLM"/>
    </source>
</evidence>
<dbReference type="SUPFAM" id="SSF52200">
    <property type="entry name" value="Toll/Interleukin receptor TIR domain"/>
    <property type="match status" value="1"/>
</dbReference>
<evidence type="ECO:0000313" key="3">
    <source>
        <dbReference type="Proteomes" id="UP001518872"/>
    </source>
</evidence>
<name>A0ABS2J501_9ACTN</name>
<dbReference type="Proteomes" id="UP001518872">
    <property type="component" value="Unassembled WGS sequence"/>
</dbReference>
<keyword evidence="3" id="KW-1185">Reference proteome</keyword>
<feature type="region of interest" description="Disordered" evidence="1">
    <location>
        <begin position="358"/>
        <end position="390"/>
    </location>
</feature>
<accession>A0ABS2J501</accession>
<dbReference type="EMBL" id="JAFEUC010000023">
    <property type="protein sequence ID" value="MBM7080824.1"/>
    <property type="molecule type" value="Genomic_DNA"/>
</dbReference>
<dbReference type="RefSeq" id="WP_204928536.1">
    <property type="nucleotide sequence ID" value="NZ_JAFEUC010000023.1"/>
</dbReference>
<evidence type="ECO:0000313" key="2">
    <source>
        <dbReference type="EMBL" id="MBM7080824.1"/>
    </source>
</evidence>
<gene>
    <name evidence="2" type="ORF">JQX11_31380</name>
</gene>
<reference evidence="2 3" key="1">
    <citation type="submission" date="2021-02" db="EMBL/GenBank/DDBJ databases">
        <authorList>
            <person name="Ra J.-S."/>
        </authorList>
    </citation>
    <scope>NUCLEOTIDE SEQUENCE [LARGE SCALE GENOMIC DNA]</scope>
    <source>
        <strain evidence="2 3">MMS20-R1-14</strain>
    </source>
</reference>
<protein>
    <recommendedName>
        <fullName evidence="4">TIR domain-containing protein</fullName>
    </recommendedName>
</protein>
<sequence>MTWSDPSPVGTPGQETYFFLSYAHSVPLSDAARPDTDYWVGKFFQDLAKSVREHPRRTVEIEAGFFDGQVVPGADLRRTLTDALSLAHVFVPLYSPNYFRNAWALGERDSFRSRLVRLPAGHADRHVLPVLWMPLPSWEDRPEIVQALSVTDHPDHPDDRADYAENGLRALCKLSAYGPQYRRLRDALADRIVTVTEQQPLARSRAAALISRPVPDGPGAALVVTTLAADQARWRPYGDQHQLAVADYVAATAERLGLPTRVVGLAEARDRAPHSPAVVLVDAGVGVEAARAALDGLPQWVVPLVIAADHARGEQAPEEIAGTLQNARFPRVLPVRTIDEFERCAPLLVTEARKQFLRHGPVDPPEGPHDPKPSLGPVGPFDVRRGKAER</sequence>
<evidence type="ECO:0000256" key="1">
    <source>
        <dbReference type="SAM" id="MobiDB-lite"/>
    </source>
</evidence>
<organism evidence="2 3">
    <name type="scientific">Micromonospora humida</name>
    <dbReference type="NCBI Taxonomy" id="2809018"/>
    <lineage>
        <taxon>Bacteria</taxon>
        <taxon>Bacillati</taxon>
        <taxon>Actinomycetota</taxon>
        <taxon>Actinomycetes</taxon>
        <taxon>Micromonosporales</taxon>
        <taxon>Micromonosporaceae</taxon>
        <taxon>Micromonospora</taxon>
    </lineage>
</organism>
<proteinExistence type="predicted"/>
<dbReference type="Gene3D" id="3.40.50.10140">
    <property type="entry name" value="Toll/interleukin-1 receptor homology (TIR) domain"/>
    <property type="match status" value="1"/>
</dbReference>
<comment type="caution">
    <text evidence="2">The sequence shown here is derived from an EMBL/GenBank/DDBJ whole genome shotgun (WGS) entry which is preliminary data.</text>
</comment>
<dbReference type="InterPro" id="IPR035897">
    <property type="entry name" value="Toll_tir_struct_dom_sf"/>
</dbReference>
<dbReference type="InterPro" id="IPR047603">
    <property type="entry name" value="FxsC_N"/>
</dbReference>
<dbReference type="NCBIfam" id="NF040588">
    <property type="entry name" value="FxsC_Nterm"/>
    <property type="match status" value="1"/>
</dbReference>